<comment type="caution">
    <text evidence="1">The sequence shown here is derived from an EMBL/GenBank/DDBJ whole genome shotgun (WGS) entry which is preliminary data.</text>
</comment>
<gene>
    <name evidence="1" type="ORF">F6U93_08380</name>
</gene>
<name>A0A6N6MBJ1_9FLAO</name>
<keyword evidence="2" id="KW-1185">Reference proteome</keyword>
<sequence>MKKLFGFFVFFLFFTSCKTIKVTPPPRLVYDTPIRTPNYSTVKINASISQNDVINSIRSQIKNPIVNENPIKVIATIAATESITEKELIKKLITPYKPGYWLEVSKKVSKTVTESYSCLLKPWKWGKCWKNVLKSVWETTLVWVEPQAAVFQWVAVEVIKTYQKLYKTEVRIHYPTDLVDVKLSFNGNTFEFNTKFRTNLKFDYDQAIIPLGPTLSLNSVIKSPVDSYVKAKGNITIVEPGKIKIDIDKSATTFRFGEFSPNLPVLEGQDLDNLLFPVLANLIKPQIEKMAEDAINDAFVEAIDDNDDKLNFRSEIDDFTRSIGQPKEIADNVWININPRKVLSGQITGANNRIFYTAGLEFIPQINLTPIEPSISPNDIPFETRINIKNESYLDLQFNFELKTIGNLIKTDLNNYISEQPSIKKIIKVSDVEIFRTDNDNLSIKIIMKKKRLFGSWTFFANAYITTKMNYNSLRGHFSLDNIGFTLETKESLVSSILNSIVDDKVIELLEENSTFSIKDELRIANSAIRDTTMVLDQGILSLKFKEIEISSPYITSKNLEVNAKFKGKLNFSYIPDDQKPIYSKSTTSARLFLDSDEQSEDIILQMSKNIISKDLNTTSTSIDSVNYQSYERLNFKKASDDMDYTTSDYVINLKIGDTIFEEKDGKIRKKIIKFEDLPQSNEILISEKPGEIERQRMNQSEYFLKFLNKDLDYEHEVKKVVQKDTINISDAMKYIDQNVIIEGTLVCLNEFTAPSGEQIKKLQVDDCENDDVNIFVYLASVSDNIPDETYINKKVFIDAIISFESGKPTIKIKNNNRIKLQN</sequence>
<dbReference type="InterPro" id="IPR025515">
    <property type="entry name" value="DUF4403"/>
</dbReference>
<evidence type="ECO:0000313" key="2">
    <source>
        <dbReference type="Proteomes" id="UP000441333"/>
    </source>
</evidence>
<dbReference type="RefSeq" id="WP_150938760.1">
    <property type="nucleotide sequence ID" value="NZ_WAAT01000042.1"/>
</dbReference>
<evidence type="ECO:0000313" key="1">
    <source>
        <dbReference type="EMBL" id="KAB1067948.1"/>
    </source>
</evidence>
<proteinExistence type="predicted"/>
<dbReference type="AlphaFoldDB" id="A0A6N6MBJ1"/>
<dbReference type="Pfam" id="PF14356">
    <property type="entry name" value="DUF4403"/>
    <property type="match status" value="1"/>
</dbReference>
<organism evidence="1 2">
    <name type="scientific">Pseudotamlana haliotis</name>
    <dbReference type="NCBI Taxonomy" id="2614804"/>
    <lineage>
        <taxon>Bacteria</taxon>
        <taxon>Pseudomonadati</taxon>
        <taxon>Bacteroidota</taxon>
        <taxon>Flavobacteriia</taxon>
        <taxon>Flavobacteriales</taxon>
        <taxon>Flavobacteriaceae</taxon>
        <taxon>Pseudotamlana</taxon>
    </lineage>
</organism>
<reference evidence="1 2" key="1">
    <citation type="submission" date="2019-09" db="EMBL/GenBank/DDBJ databases">
        <authorList>
            <person name="Cao W.R."/>
        </authorList>
    </citation>
    <scope>NUCLEOTIDE SEQUENCE [LARGE SCALE GENOMIC DNA]</scope>
    <source>
        <strain evidence="1 2">B1N29</strain>
    </source>
</reference>
<dbReference type="PROSITE" id="PS51257">
    <property type="entry name" value="PROKAR_LIPOPROTEIN"/>
    <property type="match status" value="1"/>
</dbReference>
<dbReference type="EMBL" id="WAAT01000042">
    <property type="protein sequence ID" value="KAB1067948.1"/>
    <property type="molecule type" value="Genomic_DNA"/>
</dbReference>
<dbReference type="Proteomes" id="UP000441333">
    <property type="component" value="Unassembled WGS sequence"/>
</dbReference>
<accession>A0A6N6MBJ1</accession>
<protein>
    <submittedName>
        <fullName evidence="1">DUF4403 family protein</fullName>
    </submittedName>
</protein>